<dbReference type="GO" id="GO:0030003">
    <property type="term" value="P:intracellular monoatomic cation homeostasis"/>
    <property type="evidence" value="ECO:0007669"/>
    <property type="project" value="TreeGrafter"/>
</dbReference>
<evidence type="ECO:0000259" key="9">
    <source>
        <dbReference type="PROSITE" id="PS51758"/>
    </source>
</evidence>
<keyword evidence="5 7" id="KW-0496">Mitochondrion</keyword>
<evidence type="ECO:0000256" key="3">
    <source>
        <dbReference type="ARBA" id="ARBA00022792"/>
    </source>
</evidence>
<evidence type="ECO:0000313" key="11">
    <source>
        <dbReference type="Proteomes" id="UP000518752"/>
    </source>
</evidence>
<comment type="caution">
    <text evidence="10">The sequence shown here is derived from an EMBL/GenBank/DDBJ whole genome shotgun (WGS) entry which is preliminary data.</text>
</comment>
<dbReference type="Pfam" id="PF07766">
    <property type="entry name" value="LETM1_RBD"/>
    <property type="match status" value="2"/>
</dbReference>
<comment type="subcellular location">
    <subcellularLocation>
        <location evidence="1">Mitochondrion inner membrane</location>
        <topology evidence="1">Single-pass membrane protein</topology>
    </subcellularLocation>
</comment>
<accession>A0A8H5HTR7</accession>
<sequence>MLSFRPTRTTSRLSIRHSSSKLGIKQLVQQDLRHAEKLGVIQPAAPDATALRKLVHTTIELAKFYFRGAKLIYTRGKEVNAIKARIRSGGFPLTRAEGRLIHLQRKDVTKLVPFIIMAIVLEELIPVAAIYAPFMLPSTCILPGQRSRIDEKKTRKATASAADASHVLAQIRKNAVNGTISSSALSGTGSASIICSLLRLPTFGNDFFRIWRIQRHLRFIQNDDSLILQDKLQDELNDHDLAWALEERGFIVQNLSPQARKAQLEWWLNSIKDTPHNSAVSRRIFLLTEGR</sequence>
<keyword evidence="2 8" id="KW-0812">Transmembrane</keyword>
<gene>
    <name evidence="10" type="ORF">D9757_004370</name>
</gene>
<dbReference type="PROSITE" id="PS51758">
    <property type="entry name" value="LETM1_RBD"/>
    <property type="match status" value="1"/>
</dbReference>
<proteinExistence type="predicted"/>
<dbReference type="PANTHER" id="PTHR14009">
    <property type="entry name" value="LEUCINE ZIPPER-EF-HAND CONTAINING TRANSMEMBRANE PROTEIN"/>
    <property type="match status" value="1"/>
</dbReference>
<feature type="domain" description="Letm1 RBD" evidence="9">
    <location>
        <begin position="108"/>
        <end position="291"/>
    </location>
</feature>
<dbReference type="EMBL" id="JAACJN010000022">
    <property type="protein sequence ID" value="KAF5389427.1"/>
    <property type="molecule type" value="Genomic_DNA"/>
</dbReference>
<dbReference type="Proteomes" id="UP000518752">
    <property type="component" value="Unassembled WGS sequence"/>
</dbReference>
<evidence type="ECO:0000256" key="8">
    <source>
        <dbReference type="SAM" id="Phobius"/>
    </source>
</evidence>
<reference evidence="10 11" key="1">
    <citation type="journal article" date="2020" name="ISME J.">
        <title>Uncovering the hidden diversity of litter-decomposition mechanisms in mushroom-forming fungi.</title>
        <authorList>
            <person name="Floudas D."/>
            <person name="Bentzer J."/>
            <person name="Ahren D."/>
            <person name="Johansson T."/>
            <person name="Persson P."/>
            <person name="Tunlid A."/>
        </authorList>
    </citation>
    <scope>NUCLEOTIDE SEQUENCE [LARGE SCALE GENOMIC DNA]</scope>
    <source>
        <strain evidence="10 11">CBS 406.79</strain>
    </source>
</reference>
<dbReference type="GO" id="GO:0005743">
    <property type="term" value="C:mitochondrial inner membrane"/>
    <property type="evidence" value="ECO:0007669"/>
    <property type="project" value="UniProtKB-SubCell"/>
</dbReference>
<evidence type="ECO:0000256" key="4">
    <source>
        <dbReference type="ARBA" id="ARBA00022989"/>
    </source>
</evidence>
<keyword evidence="4 8" id="KW-1133">Transmembrane helix</keyword>
<keyword evidence="3" id="KW-0999">Mitochondrion inner membrane</keyword>
<evidence type="ECO:0000256" key="2">
    <source>
        <dbReference type="ARBA" id="ARBA00022692"/>
    </source>
</evidence>
<dbReference type="AlphaFoldDB" id="A0A8H5HTR7"/>
<dbReference type="OrthoDB" id="73691at2759"/>
<evidence type="ECO:0000256" key="6">
    <source>
        <dbReference type="ARBA" id="ARBA00023136"/>
    </source>
</evidence>
<name>A0A8H5HTR7_9AGAR</name>
<organism evidence="10 11">
    <name type="scientific">Collybiopsis confluens</name>
    <dbReference type="NCBI Taxonomy" id="2823264"/>
    <lineage>
        <taxon>Eukaryota</taxon>
        <taxon>Fungi</taxon>
        <taxon>Dikarya</taxon>
        <taxon>Basidiomycota</taxon>
        <taxon>Agaricomycotina</taxon>
        <taxon>Agaricomycetes</taxon>
        <taxon>Agaricomycetidae</taxon>
        <taxon>Agaricales</taxon>
        <taxon>Marasmiineae</taxon>
        <taxon>Omphalotaceae</taxon>
        <taxon>Collybiopsis</taxon>
    </lineage>
</organism>
<dbReference type="GO" id="GO:0043022">
    <property type="term" value="F:ribosome binding"/>
    <property type="evidence" value="ECO:0007669"/>
    <property type="project" value="InterPro"/>
</dbReference>
<keyword evidence="6 8" id="KW-0472">Membrane</keyword>
<dbReference type="PANTHER" id="PTHR14009:SF1">
    <property type="entry name" value="MITOCHONDRIAL PROTON_CALCIUM EXCHANGER PROTEIN"/>
    <property type="match status" value="1"/>
</dbReference>
<evidence type="ECO:0000313" key="10">
    <source>
        <dbReference type="EMBL" id="KAF5389427.1"/>
    </source>
</evidence>
<dbReference type="InterPro" id="IPR033122">
    <property type="entry name" value="LETM1-like_RBD"/>
</dbReference>
<evidence type="ECO:0000256" key="1">
    <source>
        <dbReference type="ARBA" id="ARBA00004434"/>
    </source>
</evidence>
<protein>
    <recommendedName>
        <fullName evidence="9">Letm1 RBD domain-containing protein</fullName>
    </recommendedName>
</protein>
<evidence type="ECO:0000256" key="5">
    <source>
        <dbReference type="ARBA" id="ARBA00023128"/>
    </source>
</evidence>
<evidence type="ECO:0000256" key="7">
    <source>
        <dbReference type="PROSITE-ProRule" id="PRU01094"/>
    </source>
</evidence>
<feature type="transmembrane region" description="Helical" evidence="8">
    <location>
        <begin position="111"/>
        <end position="136"/>
    </location>
</feature>
<keyword evidence="11" id="KW-1185">Reference proteome</keyword>
<dbReference type="InterPro" id="IPR044202">
    <property type="entry name" value="LETM1/MDM38-like"/>
</dbReference>